<accession>A0A2P2NI54</accession>
<reference evidence="1" key="1">
    <citation type="submission" date="2018-02" db="EMBL/GenBank/DDBJ databases">
        <title>Rhizophora mucronata_Transcriptome.</title>
        <authorList>
            <person name="Meera S.P."/>
            <person name="Sreeshan A."/>
            <person name="Augustine A."/>
        </authorList>
    </citation>
    <scope>NUCLEOTIDE SEQUENCE</scope>
    <source>
        <tissue evidence="1">Leaf</tissue>
    </source>
</reference>
<dbReference type="AlphaFoldDB" id="A0A2P2NI54"/>
<organism evidence="1">
    <name type="scientific">Rhizophora mucronata</name>
    <name type="common">Asiatic mangrove</name>
    <dbReference type="NCBI Taxonomy" id="61149"/>
    <lineage>
        <taxon>Eukaryota</taxon>
        <taxon>Viridiplantae</taxon>
        <taxon>Streptophyta</taxon>
        <taxon>Embryophyta</taxon>
        <taxon>Tracheophyta</taxon>
        <taxon>Spermatophyta</taxon>
        <taxon>Magnoliopsida</taxon>
        <taxon>eudicotyledons</taxon>
        <taxon>Gunneridae</taxon>
        <taxon>Pentapetalae</taxon>
        <taxon>rosids</taxon>
        <taxon>fabids</taxon>
        <taxon>Malpighiales</taxon>
        <taxon>Rhizophoraceae</taxon>
        <taxon>Rhizophora</taxon>
    </lineage>
</organism>
<dbReference type="EMBL" id="GGEC01061687">
    <property type="protein sequence ID" value="MBX42171.1"/>
    <property type="molecule type" value="Transcribed_RNA"/>
</dbReference>
<name>A0A2P2NI54_RHIMU</name>
<evidence type="ECO:0000313" key="1">
    <source>
        <dbReference type="EMBL" id="MBX42171.1"/>
    </source>
</evidence>
<protein>
    <submittedName>
        <fullName evidence="1">Uncharacterized protein</fullName>
    </submittedName>
</protein>
<sequence>MLKFFRCFIVAYFSLFSYLCLARTSVSFDIFTTYLLSLNCL</sequence>
<proteinExistence type="predicted"/>